<sequence length="315" mass="37037">MWGEITKVPKLSILLFVFIREKNYICSTREKQKMVDIQKPIPNYITNKGNIVRLIFFTAAFALVFINIYSPFGVETWYNVTPLELFFYSSLVILTGVLVVVISRVLMYQISKKRTLLLWQYLLWILAEIIFMSLFYTLYESVILHEKRNFIDLATISVQNTALIILLPYSVLWLYFSWKENKDKLEALIQGETSFDASKLVAFHDEKGVLRLSLKTENLIYIEAADNYVNIHYFNKGKVSKFMLRNSLKRLEEMFANSEMVRCHRSYIVNFEKVRIIRKDKDGLRLELDIPNAQDIPVSKSYVESVMDTFGKYCR</sequence>
<dbReference type="InterPro" id="IPR007492">
    <property type="entry name" value="LytTR_DNA-bd_dom"/>
</dbReference>
<dbReference type="Proteomes" id="UP000294830">
    <property type="component" value="Unassembled WGS sequence"/>
</dbReference>
<dbReference type="SMART" id="SM00850">
    <property type="entry name" value="LytTR"/>
    <property type="match status" value="1"/>
</dbReference>
<accession>A0A4R2ETS5</accession>
<keyword evidence="1" id="KW-0472">Membrane</keyword>
<feature type="transmembrane region" description="Helical" evidence="1">
    <location>
        <begin position="85"/>
        <end position="106"/>
    </location>
</feature>
<feature type="transmembrane region" description="Helical" evidence="1">
    <location>
        <begin position="158"/>
        <end position="176"/>
    </location>
</feature>
<evidence type="ECO:0000313" key="4">
    <source>
        <dbReference type="Proteomes" id="UP000294830"/>
    </source>
</evidence>
<dbReference type="Pfam" id="PF04397">
    <property type="entry name" value="LytTR"/>
    <property type="match status" value="1"/>
</dbReference>
<dbReference type="PROSITE" id="PS50930">
    <property type="entry name" value="HTH_LYTTR"/>
    <property type="match status" value="1"/>
</dbReference>
<name>A0A4R2ETS5_9BACT</name>
<reference evidence="3 4" key="1">
    <citation type="submission" date="2019-03" db="EMBL/GenBank/DDBJ databases">
        <title>Genomic Encyclopedia of Archaeal and Bacterial Type Strains, Phase II (KMG-II): from individual species to whole genera.</title>
        <authorList>
            <person name="Goeker M."/>
        </authorList>
    </citation>
    <scope>NUCLEOTIDE SEQUENCE [LARGE SCALE GENOMIC DNA]</scope>
    <source>
        <strain evidence="3 4">RL-C</strain>
    </source>
</reference>
<gene>
    <name evidence="3" type="ORF">CLV25_104129</name>
</gene>
<dbReference type="AlphaFoldDB" id="A0A4R2ETS5"/>
<organism evidence="3 4">
    <name type="scientific">Acetobacteroides hydrogenigenes</name>
    <dbReference type="NCBI Taxonomy" id="979970"/>
    <lineage>
        <taxon>Bacteria</taxon>
        <taxon>Pseudomonadati</taxon>
        <taxon>Bacteroidota</taxon>
        <taxon>Bacteroidia</taxon>
        <taxon>Bacteroidales</taxon>
        <taxon>Rikenellaceae</taxon>
        <taxon>Acetobacteroides</taxon>
    </lineage>
</organism>
<keyword evidence="3" id="KW-0238">DNA-binding</keyword>
<evidence type="ECO:0000259" key="2">
    <source>
        <dbReference type="PROSITE" id="PS50930"/>
    </source>
</evidence>
<keyword evidence="1" id="KW-0812">Transmembrane</keyword>
<comment type="caution">
    <text evidence="3">The sequence shown here is derived from an EMBL/GenBank/DDBJ whole genome shotgun (WGS) entry which is preliminary data.</text>
</comment>
<keyword evidence="4" id="KW-1185">Reference proteome</keyword>
<dbReference type="GO" id="GO:0003677">
    <property type="term" value="F:DNA binding"/>
    <property type="evidence" value="ECO:0007669"/>
    <property type="project" value="UniProtKB-KW"/>
</dbReference>
<proteinExistence type="predicted"/>
<dbReference type="Gene3D" id="2.40.50.1020">
    <property type="entry name" value="LytTr DNA-binding domain"/>
    <property type="match status" value="1"/>
</dbReference>
<evidence type="ECO:0000313" key="3">
    <source>
        <dbReference type="EMBL" id="TCN70174.1"/>
    </source>
</evidence>
<dbReference type="EMBL" id="SLWB01000004">
    <property type="protein sequence ID" value="TCN70174.1"/>
    <property type="molecule type" value="Genomic_DNA"/>
</dbReference>
<dbReference type="InterPro" id="IPR046947">
    <property type="entry name" value="LytR-like"/>
</dbReference>
<keyword evidence="1" id="KW-1133">Transmembrane helix</keyword>
<dbReference type="GO" id="GO:0000156">
    <property type="term" value="F:phosphorelay response regulator activity"/>
    <property type="evidence" value="ECO:0007669"/>
    <property type="project" value="InterPro"/>
</dbReference>
<feature type="transmembrane region" description="Helical" evidence="1">
    <location>
        <begin position="51"/>
        <end position="70"/>
    </location>
</feature>
<feature type="transmembrane region" description="Helical" evidence="1">
    <location>
        <begin position="118"/>
        <end position="138"/>
    </location>
</feature>
<evidence type="ECO:0000256" key="1">
    <source>
        <dbReference type="SAM" id="Phobius"/>
    </source>
</evidence>
<feature type="domain" description="HTH LytTR-type" evidence="2">
    <location>
        <begin position="206"/>
        <end position="312"/>
    </location>
</feature>
<protein>
    <submittedName>
        <fullName evidence="3">LytTr DNA-binding domain-containing protein</fullName>
    </submittedName>
</protein>
<dbReference type="PANTHER" id="PTHR37299">
    <property type="entry name" value="TRANSCRIPTIONAL REGULATOR-RELATED"/>
    <property type="match status" value="1"/>
</dbReference>
<dbReference type="PANTHER" id="PTHR37299:SF1">
    <property type="entry name" value="STAGE 0 SPORULATION PROTEIN A HOMOLOG"/>
    <property type="match status" value="1"/>
</dbReference>